<reference evidence="9 10" key="1">
    <citation type="submission" date="2019-11" db="EMBL/GenBank/DDBJ databases">
        <authorList>
            <person name="An D."/>
        </authorList>
    </citation>
    <scope>NUCLEOTIDE SEQUENCE [LARGE SCALE GENOMIC DNA]</scope>
    <source>
        <strain evidence="9 10">YIM 103518</strain>
    </source>
</reference>
<dbReference type="InterPro" id="IPR000160">
    <property type="entry name" value="GGDEF_dom"/>
</dbReference>
<feature type="transmembrane region" description="Helical" evidence="4">
    <location>
        <begin position="53"/>
        <end position="75"/>
    </location>
</feature>
<dbReference type="PROSITE" id="PS50883">
    <property type="entry name" value="EAL"/>
    <property type="match status" value="1"/>
</dbReference>
<dbReference type="EMBL" id="WLYL01000039">
    <property type="protein sequence ID" value="MTD11938.1"/>
    <property type="molecule type" value="Genomic_DNA"/>
</dbReference>
<evidence type="ECO:0000259" key="7">
    <source>
        <dbReference type="PROSITE" id="PS50883"/>
    </source>
</evidence>
<dbReference type="SUPFAM" id="SSF55073">
    <property type="entry name" value="Nucleotide cyclase"/>
    <property type="match status" value="1"/>
</dbReference>
<evidence type="ECO:0000313" key="9">
    <source>
        <dbReference type="EMBL" id="MTD11938.1"/>
    </source>
</evidence>
<dbReference type="SMART" id="SM00052">
    <property type="entry name" value="EAL"/>
    <property type="match status" value="1"/>
</dbReference>
<dbReference type="CDD" id="cd01949">
    <property type="entry name" value="GGDEF"/>
    <property type="match status" value="1"/>
</dbReference>
<dbReference type="Proteomes" id="UP000473854">
    <property type="component" value="Unassembled WGS sequence"/>
</dbReference>
<organism evidence="9 10">
    <name type="scientific">Acinetobacter faecalis</name>
    <dbReference type="NCBI Taxonomy" id="2665161"/>
    <lineage>
        <taxon>Bacteria</taxon>
        <taxon>Pseudomonadati</taxon>
        <taxon>Pseudomonadota</taxon>
        <taxon>Gammaproteobacteria</taxon>
        <taxon>Moraxellales</taxon>
        <taxon>Moraxellaceae</taxon>
        <taxon>Acinetobacter</taxon>
    </lineage>
</organism>
<feature type="transmembrane region" description="Helical" evidence="4">
    <location>
        <begin position="123"/>
        <end position="142"/>
    </location>
</feature>
<dbReference type="AlphaFoldDB" id="A0A6L6GHF8"/>
<dbReference type="PROSITE" id="PS50113">
    <property type="entry name" value="PAC"/>
    <property type="match status" value="1"/>
</dbReference>
<gene>
    <name evidence="9" type="ORF">GIX10_10955</name>
</gene>
<dbReference type="Pfam" id="PF00990">
    <property type="entry name" value="GGDEF"/>
    <property type="match status" value="1"/>
</dbReference>
<evidence type="ECO:0000259" key="6">
    <source>
        <dbReference type="PROSITE" id="PS50113"/>
    </source>
</evidence>
<keyword evidence="4" id="KW-0472">Membrane</keyword>
<dbReference type="RefSeq" id="WP_154773490.1">
    <property type="nucleotide sequence ID" value="NZ_JAXHPE010000053.1"/>
</dbReference>
<dbReference type="PROSITE" id="PS50887">
    <property type="entry name" value="GGDEF"/>
    <property type="match status" value="1"/>
</dbReference>
<accession>A0A6L6GHF8</accession>
<dbReference type="PROSITE" id="PS50112">
    <property type="entry name" value="PAS"/>
    <property type="match status" value="1"/>
</dbReference>
<dbReference type="CDD" id="cd01948">
    <property type="entry name" value="EAL"/>
    <property type="match status" value="1"/>
</dbReference>
<feature type="coiled-coil region" evidence="3">
    <location>
        <begin position="211"/>
        <end position="238"/>
    </location>
</feature>
<keyword evidence="4" id="KW-0812">Transmembrane</keyword>
<dbReference type="PANTHER" id="PTHR44757">
    <property type="entry name" value="DIGUANYLATE CYCLASE DGCP"/>
    <property type="match status" value="1"/>
</dbReference>
<feature type="domain" description="PAS" evidence="5">
    <location>
        <begin position="394"/>
        <end position="467"/>
    </location>
</feature>
<evidence type="ECO:0000313" key="10">
    <source>
        <dbReference type="Proteomes" id="UP000473854"/>
    </source>
</evidence>
<dbReference type="FunFam" id="3.20.20.450:FF:000001">
    <property type="entry name" value="Cyclic di-GMP phosphodiesterase yahA"/>
    <property type="match status" value="1"/>
</dbReference>
<evidence type="ECO:0000256" key="4">
    <source>
        <dbReference type="SAM" id="Phobius"/>
    </source>
</evidence>
<dbReference type="InterPro" id="IPR001610">
    <property type="entry name" value="PAC"/>
</dbReference>
<dbReference type="SMART" id="SM00086">
    <property type="entry name" value="PAC"/>
    <property type="match status" value="2"/>
</dbReference>
<evidence type="ECO:0000256" key="2">
    <source>
        <dbReference type="ARBA" id="ARBA00022636"/>
    </source>
</evidence>
<evidence type="ECO:0000256" key="3">
    <source>
        <dbReference type="SAM" id="Coils"/>
    </source>
</evidence>
<dbReference type="InterPro" id="IPR043128">
    <property type="entry name" value="Rev_trsase/Diguanyl_cyclase"/>
</dbReference>
<evidence type="ECO:0000259" key="5">
    <source>
        <dbReference type="PROSITE" id="PS50112"/>
    </source>
</evidence>
<dbReference type="Gene3D" id="3.30.70.270">
    <property type="match status" value="1"/>
</dbReference>
<name>A0A6L6GHF8_9GAMM</name>
<dbReference type="InterPro" id="IPR029787">
    <property type="entry name" value="Nucleotide_cyclase"/>
</dbReference>
<dbReference type="SUPFAM" id="SSF55785">
    <property type="entry name" value="PYP-like sensor domain (PAS domain)"/>
    <property type="match status" value="2"/>
</dbReference>
<dbReference type="InterPro" id="IPR013655">
    <property type="entry name" value="PAS_fold_3"/>
</dbReference>
<dbReference type="Pfam" id="PF08447">
    <property type="entry name" value="PAS_3"/>
    <property type="match status" value="1"/>
</dbReference>
<dbReference type="InterPro" id="IPR000700">
    <property type="entry name" value="PAS-assoc_C"/>
</dbReference>
<protein>
    <recommendedName>
        <fullName evidence="1">cyclic-guanylate-specific phosphodiesterase</fullName>
        <ecNumber evidence="1">3.1.4.52</ecNumber>
    </recommendedName>
</protein>
<dbReference type="InterPro" id="IPR035965">
    <property type="entry name" value="PAS-like_dom_sf"/>
</dbReference>
<dbReference type="Gene3D" id="3.20.20.450">
    <property type="entry name" value="EAL domain"/>
    <property type="match status" value="1"/>
</dbReference>
<dbReference type="EC" id="3.1.4.52" evidence="1"/>
<keyword evidence="2" id="KW-0973">c-di-GMP</keyword>
<keyword evidence="3" id="KW-0175">Coiled coil</keyword>
<dbReference type="NCBIfam" id="TIGR00254">
    <property type="entry name" value="GGDEF"/>
    <property type="match status" value="1"/>
</dbReference>
<evidence type="ECO:0000256" key="1">
    <source>
        <dbReference type="ARBA" id="ARBA00012282"/>
    </source>
</evidence>
<feature type="transmembrane region" description="Helical" evidence="4">
    <location>
        <begin position="149"/>
        <end position="168"/>
    </location>
</feature>
<dbReference type="InterPro" id="IPR035919">
    <property type="entry name" value="EAL_sf"/>
</dbReference>
<dbReference type="CDD" id="cd00130">
    <property type="entry name" value="PAS"/>
    <property type="match status" value="1"/>
</dbReference>
<feature type="domain" description="EAL" evidence="7">
    <location>
        <begin position="695"/>
        <end position="948"/>
    </location>
</feature>
<dbReference type="Pfam" id="PF13426">
    <property type="entry name" value="PAS_9"/>
    <property type="match status" value="1"/>
</dbReference>
<feature type="transmembrane region" description="Helical" evidence="4">
    <location>
        <begin position="174"/>
        <end position="193"/>
    </location>
</feature>
<dbReference type="SMART" id="SM00091">
    <property type="entry name" value="PAS"/>
    <property type="match status" value="2"/>
</dbReference>
<dbReference type="SMART" id="SM00267">
    <property type="entry name" value="GGDEF"/>
    <property type="match status" value="1"/>
</dbReference>
<dbReference type="GO" id="GO:0071111">
    <property type="term" value="F:cyclic-guanylate-specific phosphodiesterase activity"/>
    <property type="evidence" value="ECO:0007669"/>
    <property type="project" value="UniProtKB-EC"/>
</dbReference>
<sequence length="949" mass="110926">MAEIQDQSFDQYLYTAQISDTIHVFRYFLISVFAICLFIHFIYTFFYNTSFYLNIWLIFTETFIGLNLLLLFQYFRPGQYSLKIANYWIHFVCLTLGVAIALGISLLYSHLPHITPEFNTFEAIALVTLLIIACLLIAITFLTQRFRYFLLFFFPVITPFTIFESSFILNNYLLFFFTTNFTLILLVICAYVSTHWQRHLSKFNFKNTQLVNDAESQVEMTKQLNEQLNIEMKKSQDTSQELHNYSQTLEEKIKERTVDLENIHLDLKNKQTNLVLAHEIAGLIPWDWNIKDRKITLTDKLNRTHLKNSDLHRAKLLSLIHPDDLEHFKTEMRLHLRGLTERFEATYRVKQYDDKWYWVHDIGSVILRDPRSKRPLHMVGIRRDIHQERQDQERLKLTASVLQQAAEGIIILDEDFKYIEINPFFEQITGFKREQIIGKHIFDITENYKARQRSNHNQIITQIMQNGIYDGDVTEKFLSGKKTAIRFHINAVKDEQNRTINYIGIISDLTEQKLQEQRLSYLENYDKLTDLPNRLYYHDQLHQYLMSQKDSIQQLAIIRLNIDRFRPINEYLSNRGGDELLRQFSQRLRLVTSEAFIVAHLNSDNFAIVYEVSHIRPSINEHCERITKALHTPFNLDDQEQFITVSMGVSFYPEHGRQIDYLNNCAELALFEAKRLGGNTVKIYSNEMSRVVDESNQLERELRHAIHNDELIVHYQPKVYFENHKIQGFEVLVRWQHPTKGLIPPNIFIPIAEQTSLISEIGQIVIDKTAQQIQIWKSMGYEDIRVSFNVAAQQLHRGNLLNTIDTAINKYHISGQNLELELTESTLLENSHAMKKTLEEISKRDIQISLDDFGTGYSSLSYLTDFPIDILKIDKSFVSKIGQPKQEAIISAIVTMGQAMGMTIVAEGIETAEQLNFLNNLNCHLAQGYLFSKPLTETDATKFLKMNSA</sequence>
<dbReference type="SUPFAM" id="SSF141868">
    <property type="entry name" value="EAL domain-like"/>
    <property type="match status" value="1"/>
</dbReference>
<dbReference type="InterPro" id="IPR052155">
    <property type="entry name" value="Biofilm_reg_signaling"/>
</dbReference>
<feature type="transmembrane region" description="Helical" evidence="4">
    <location>
        <begin position="27"/>
        <end position="47"/>
    </location>
</feature>
<dbReference type="InterPro" id="IPR001633">
    <property type="entry name" value="EAL_dom"/>
</dbReference>
<feature type="domain" description="GGDEF" evidence="8">
    <location>
        <begin position="553"/>
        <end position="686"/>
    </location>
</feature>
<dbReference type="PANTHER" id="PTHR44757:SF2">
    <property type="entry name" value="BIOFILM ARCHITECTURE MAINTENANCE PROTEIN MBAA"/>
    <property type="match status" value="1"/>
</dbReference>
<dbReference type="Gene3D" id="3.30.450.20">
    <property type="entry name" value="PAS domain"/>
    <property type="match status" value="2"/>
</dbReference>
<comment type="caution">
    <text evidence="9">The sequence shown here is derived from an EMBL/GenBank/DDBJ whole genome shotgun (WGS) entry which is preliminary data.</text>
</comment>
<feature type="transmembrane region" description="Helical" evidence="4">
    <location>
        <begin position="87"/>
        <end position="111"/>
    </location>
</feature>
<keyword evidence="4" id="KW-1133">Transmembrane helix</keyword>
<evidence type="ECO:0000259" key="8">
    <source>
        <dbReference type="PROSITE" id="PS50887"/>
    </source>
</evidence>
<dbReference type="Pfam" id="PF00563">
    <property type="entry name" value="EAL"/>
    <property type="match status" value="1"/>
</dbReference>
<proteinExistence type="predicted"/>
<dbReference type="InterPro" id="IPR000014">
    <property type="entry name" value="PAS"/>
</dbReference>
<dbReference type="NCBIfam" id="TIGR00229">
    <property type="entry name" value="sensory_box"/>
    <property type="match status" value="1"/>
</dbReference>
<feature type="domain" description="PAC" evidence="6">
    <location>
        <begin position="469"/>
        <end position="521"/>
    </location>
</feature>